<gene>
    <name evidence="3" type="ORF">J437_LFUL010803</name>
</gene>
<name>A0A8K0KVK2_LADFU</name>
<protein>
    <recommendedName>
        <fullName evidence="2">Peptidase S1 domain-containing protein</fullName>
    </recommendedName>
</protein>
<dbReference type="Proteomes" id="UP000792457">
    <property type="component" value="Unassembled WGS sequence"/>
</dbReference>
<dbReference type="AlphaFoldDB" id="A0A8K0KVK2"/>
<feature type="domain" description="Peptidase S1" evidence="2">
    <location>
        <begin position="57"/>
        <end position="289"/>
    </location>
</feature>
<dbReference type="PANTHER" id="PTHR24253:SF153">
    <property type="entry name" value="SERINE PROTEASE HEPSIN"/>
    <property type="match status" value="1"/>
</dbReference>
<reference evidence="3" key="2">
    <citation type="submission" date="2017-10" db="EMBL/GenBank/DDBJ databases">
        <title>Ladona fulva Genome sequencing and assembly.</title>
        <authorList>
            <person name="Murali S."/>
            <person name="Richards S."/>
            <person name="Bandaranaike D."/>
            <person name="Bellair M."/>
            <person name="Blankenburg K."/>
            <person name="Chao H."/>
            <person name="Dinh H."/>
            <person name="Doddapaneni H."/>
            <person name="Dugan-Rocha S."/>
            <person name="Elkadiri S."/>
            <person name="Gnanaolivu R."/>
            <person name="Hernandez B."/>
            <person name="Skinner E."/>
            <person name="Javaid M."/>
            <person name="Lee S."/>
            <person name="Li M."/>
            <person name="Ming W."/>
            <person name="Munidasa M."/>
            <person name="Muniz J."/>
            <person name="Nguyen L."/>
            <person name="Hughes D."/>
            <person name="Osuji N."/>
            <person name="Pu L.-L."/>
            <person name="Puazo M."/>
            <person name="Qu C."/>
            <person name="Quiroz J."/>
            <person name="Raj R."/>
            <person name="Weissenberger G."/>
            <person name="Xin Y."/>
            <person name="Zou X."/>
            <person name="Han Y."/>
            <person name="Worley K."/>
            <person name="Muzny D."/>
            <person name="Gibbs R."/>
        </authorList>
    </citation>
    <scope>NUCLEOTIDE SEQUENCE</scope>
    <source>
        <strain evidence="3">Sampled in the wild</strain>
    </source>
</reference>
<sequence>MEFGISNKESFLRPTGFSTFTPTSCPNRRTLRLKCFPSECGLRPFLETPVSKPYISNISGDIALPGEWPWQVVLLKEGLHVCDGTLVSPQWVLTAASCFEGSNMPPKTPWTVRLGALRPTGSQHPWMQESSLIGVVTSSSGSFALSRLSDPVIPDNYIGTVCLPETGSHSTKGDEFFSLIWGNKGDRLESVKLNVTTCHNNGSEPSNLICAIEGESSGKQYCQDTGLPGKPLFLHSHHDSSGKKKQRWTIVGVDSGRRIGNGKAESVTCAEWVFEGVRQSLDWIKHTTQGISEAGENAFAGGG</sequence>
<organism evidence="3 4">
    <name type="scientific">Ladona fulva</name>
    <name type="common">Scarce chaser dragonfly</name>
    <name type="synonym">Libellula fulva</name>
    <dbReference type="NCBI Taxonomy" id="123851"/>
    <lineage>
        <taxon>Eukaryota</taxon>
        <taxon>Metazoa</taxon>
        <taxon>Ecdysozoa</taxon>
        <taxon>Arthropoda</taxon>
        <taxon>Hexapoda</taxon>
        <taxon>Insecta</taxon>
        <taxon>Pterygota</taxon>
        <taxon>Palaeoptera</taxon>
        <taxon>Odonata</taxon>
        <taxon>Epiprocta</taxon>
        <taxon>Anisoptera</taxon>
        <taxon>Libelluloidea</taxon>
        <taxon>Libellulidae</taxon>
        <taxon>Ladona</taxon>
    </lineage>
</organism>
<dbReference type="InterPro" id="IPR009003">
    <property type="entry name" value="Peptidase_S1_PA"/>
</dbReference>
<reference evidence="3" key="1">
    <citation type="submission" date="2013-04" db="EMBL/GenBank/DDBJ databases">
        <authorList>
            <person name="Qu J."/>
            <person name="Murali S.C."/>
            <person name="Bandaranaike D."/>
            <person name="Bellair M."/>
            <person name="Blankenburg K."/>
            <person name="Chao H."/>
            <person name="Dinh H."/>
            <person name="Doddapaneni H."/>
            <person name="Downs B."/>
            <person name="Dugan-Rocha S."/>
            <person name="Elkadiri S."/>
            <person name="Gnanaolivu R.D."/>
            <person name="Hernandez B."/>
            <person name="Javaid M."/>
            <person name="Jayaseelan J.C."/>
            <person name="Lee S."/>
            <person name="Li M."/>
            <person name="Ming W."/>
            <person name="Munidasa M."/>
            <person name="Muniz J."/>
            <person name="Nguyen L."/>
            <person name="Ongeri F."/>
            <person name="Osuji N."/>
            <person name="Pu L.-L."/>
            <person name="Puazo M."/>
            <person name="Qu C."/>
            <person name="Quiroz J."/>
            <person name="Raj R."/>
            <person name="Weissenberger G."/>
            <person name="Xin Y."/>
            <person name="Zou X."/>
            <person name="Han Y."/>
            <person name="Richards S."/>
            <person name="Worley K."/>
            <person name="Muzny D."/>
            <person name="Gibbs R."/>
        </authorList>
    </citation>
    <scope>NUCLEOTIDE SEQUENCE</scope>
    <source>
        <strain evidence="3">Sampled in the wild</strain>
    </source>
</reference>
<dbReference type="OrthoDB" id="5985572at2759"/>
<evidence type="ECO:0000256" key="1">
    <source>
        <dbReference type="ARBA" id="ARBA00023157"/>
    </source>
</evidence>
<dbReference type="PROSITE" id="PS50240">
    <property type="entry name" value="TRYPSIN_DOM"/>
    <property type="match status" value="1"/>
</dbReference>
<evidence type="ECO:0000313" key="4">
    <source>
        <dbReference type="Proteomes" id="UP000792457"/>
    </source>
</evidence>
<accession>A0A8K0KVK2</accession>
<keyword evidence="4" id="KW-1185">Reference proteome</keyword>
<dbReference type="PANTHER" id="PTHR24253">
    <property type="entry name" value="TRANSMEMBRANE PROTEASE SERINE"/>
    <property type="match status" value="1"/>
</dbReference>
<proteinExistence type="predicted"/>
<keyword evidence="1" id="KW-1015">Disulfide bond</keyword>
<dbReference type="Gene3D" id="2.40.10.10">
    <property type="entry name" value="Trypsin-like serine proteases"/>
    <property type="match status" value="1"/>
</dbReference>
<dbReference type="GO" id="GO:0004252">
    <property type="term" value="F:serine-type endopeptidase activity"/>
    <property type="evidence" value="ECO:0007669"/>
    <property type="project" value="InterPro"/>
</dbReference>
<dbReference type="InterPro" id="IPR001254">
    <property type="entry name" value="Trypsin_dom"/>
</dbReference>
<evidence type="ECO:0000259" key="2">
    <source>
        <dbReference type="PROSITE" id="PS50240"/>
    </source>
</evidence>
<dbReference type="SUPFAM" id="SSF50494">
    <property type="entry name" value="Trypsin-like serine proteases"/>
    <property type="match status" value="1"/>
</dbReference>
<evidence type="ECO:0000313" key="3">
    <source>
        <dbReference type="EMBL" id="KAG8240465.1"/>
    </source>
</evidence>
<dbReference type="Pfam" id="PF00089">
    <property type="entry name" value="Trypsin"/>
    <property type="match status" value="1"/>
</dbReference>
<dbReference type="GO" id="GO:0006508">
    <property type="term" value="P:proteolysis"/>
    <property type="evidence" value="ECO:0007669"/>
    <property type="project" value="InterPro"/>
</dbReference>
<dbReference type="EMBL" id="KZ312454">
    <property type="protein sequence ID" value="KAG8240465.1"/>
    <property type="molecule type" value="Genomic_DNA"/>
</dbReference>
<dbReference type="SMART" id="SM00020">
    <property type="entry name" value="Tryp_SPc"/>
    <property type="match status" value="1"/>
</dbReference>
<dbReference type="InterPro" id="IPR043504">
    <property type="entry name" value="Peptidase_S1_PA_chymotrypsin"/>
</dbReference>
<comment type="caution">
    <text evidence="3">The sequence shown here is derived from an EMBL/GenBank/DDBJ whole genome shotgun (WGS) entry which is preliminary data.</text>
</comment>